<dbReference type="AlphaFoldDB" id="A0A4R2KQ73"/>
<dbReference type="SUPFAM" id="SSF53098">
    <property type="entry name" value="Ribonuclease H-like"/>
    <property type="match status" value="1"/>
</dbReference>
<dbReference type="OrthoDB" id="10003297at2"/>
<keyword evidence="3" id="KW-1185">Reference proteome</keyword>
<name>A0A4R2KQ73_9RHOB</name>
<protein>
    <submittedName>
        <fullName evidence="2">Uncharacterized protein</fullName>
    </submittedName>
</protein>
<dbReference type="GO" id="GO:0003676">
    <property type="term" value="F:nucleic acid binding"/>
    <property type="evidence" value="ECO:0007669"/>
    <property type="project" value="InterPro"/>
</dbReference>
<dbReference type="Proteomes" id="UP000295142">
    <property type="component" value="Unassembled WGS sequence"/>
</dbReference>
<dbReference type="Gene3D" id="3.30.420.10">
    <property type="entry name" value="Ribonuclease H-like superfamily/Ribonuclease H"/>
    <property type="match status" value="1"/>
</dbReference>
<comment type="caution">
    <text evidence="2">The sequence shown here is derived from an EMBL/GenBank/DDBJ whole genome shotgun (WGS) entry which is preliminary data.</text>
</comment>
<feature type="region of interest" description="Disordered" evidence="1">
    <location>
        <begin position="44"/>
        <end position="66"/>
    </location>
</feature>
<dbReference type="EMBL" id="SLWW01000003">
    <property type="protein sequence ID" value="TCO73049.1"/>
    <property type="molecule type" value="Genomic_DNA"/>
</dbReference>
<accession>A0A4R2KQ73</accession>
<dbReference type="RefSeq" id="WP_132542646.1">
    <property type="nucleotide sequence ID" value="NZ_SLWW01000003.1"/>
</dbReference>
<dbReference type="InterPro" id="IPR036397">
    <property type="entry name" value="RNaseH_sf"/>
</dbReference>
<gene>
    <name evidence="2" type="ORF">EV655_103278</name>
</gene>
<reference evidence="2 3" key="1">
    <citation type="submission" date="2019-03" db="EMBL/GenBank/DDBJ databases">
        <title>Genomic Encyclopedia of Type Strains, Phase IV (KMG-IV): sequencing the most valuable type-strain genomes for metagenomic binning, comparative biology and taxonomic classification.</title>
        <authorList>
            <person name="Goeker M."/>
        </authorList>
    </citation>
    <scope>NUCLEOTIDE SEQUENCE [LARGE SCALE GENOMIC DNA]</scope>
    <source>
        <strain evidence="2 3">DSM 4868</strain>
    </source>
</reference>
<evidence type="ECO:0000256" key="1">
    <source>
        <dbReference type="SAM" id="MobiDB-lite"/>
    </source>
</evidence>
<evidence type="ECO:0000313" key="3">
    <source>
        <dbReference type="Proteomes" id="UP000295142"/>
    </source>
</evidence>
<sequence>MAVGKSENSDVTEAAILHMCETHYRPQKVGFDNGSAFNSRRIAGGLTPAYRTKQTRKPDWPKRSMT</sequence>
<evidence type="ECO:0000313" key="2">
    <source>
        <dbReference type="EMBL" id="TCO73049.1"/>
    </source>
</evidence>
<dbReference type="InterPro" id="IPR012337">
    <property type="entry name" value="RNaseH-like_sf"/>
</dbReference>
<organism evidence="2 3">
    <name type="scientific">Rhodovulum euryhalinum</name>
    <dbReference type="NCBI Taxonomy" id="35805"/>
    <lineage>
        <taxon>Bacteria</taxon>
        <taxon>Pseudomonadati</taxon>
        <taxon>Pseudomonadota</taxon>
        <taxon>Alphaproteobacteria</taxon>
        <taxon>Rhodobacterales</taxon>
        <taxon>Paracoccaceae</taxon>
        <taxon>Rhodovulum</taxon>
    </lineage>
</organism>
<proteinExistence type="predicted"/>
<feature type="compositionally biased region" description="Basic and acidic residues" evidence="1">
    <location>
        <begin position="56"/>
        <end position="66"/>
    </location>
</feature>